<sequence>MYDYLIRNGVPKESLAVYNIATPARYVAGGGGYLTSANDELITRVRELAAATGAKEPLPSNILITEREKKDKEYYGHSLSEVYLAGASGRIVSDINSALTNLKDGKGSVVVEGGCFNAPSETLSYNTKKGFFNVVDPLAHRAYSSAGKTATAVATAIQYTVKGVGSVAQNGFSYVTDFLSSKTTYASDQSHTNIVSQNQGGAAVLAVVNDTPSGNVIITEPTEQVAVETQQLAPVSAPETPVSPQPIQEQAPAPEPAPTTPTEVAPTPSSGGGASPTQESNDLTPGFGGGGGGGASVVEGDTFAPEKPTITTPEDLAAVLDSTDVTIGGEAEAEAAIEFRHGSGGSTTTIDTSANSSGKWSLSVTLTEGANGIEVVAIDGSGNRSNATRTALEVRLAPDAPAVTTPANASTFATSTITFGGTGTGTISTDFSSTTSSTDVDGNWQMSLSEFSEGTTTLSFYNTDDEGRTSEATTLSVYVDTTAPAVTLTVLECLNSLSTDFCLAGDTTLNLAWNSSGSTYSVIKDGVVVENLSGSATTLLVTDEASTTIAVVAYDGAGNAATSTEQEVYVYQKPVAISEVAWMGTEASAEDEWMEVYNRTPLTIDLSSLSIVSADGDVEFALSGTLGGGEYQLIERDDDTAVSSQPAGTIASFSLDDSGEELRLVHGLGTATTTLDQTPEVATCSGWCAGLLSEMRSMERADFDADGSLESSWWSNDGYDYAYYNRDASSNVIYGTPRTPNNRNWPGYGYFCEPYADPYEENGYYDTNSGRCYYLYRDLDKPLQTMLFHGTVGSSTRVTGDSVSKGIKRFKTNNAVSGLVNGDDLFVLLFSTETSGIDEINTFETYFETGSSTLPHDNYKVIQWKYGTAP</sequence>
<proteinExistence type="predicted"/>
<evidence type="ECO:0000313" key="3">
    <source>
        <dbReference type="Proteomes" id="UP000228809"/>
    </source>
</evidence>
<organism evidence="2 3">
    <name type="scientific">Candidatus Kaiserbacteria bacterium CG10_big_fil_rev_8_21_14_0_10_49_17</name>
    <dbReference type="NCBI Taxonomy" id="1974609"/>
    <lineage>
        <taxon>Bacteria</taxon>
        <taxon>Candidatus Kaiseribacteriota</taxon>
    </lineage>
</organism>
<dbReference type="EMBL" id="PFBJ01000018">
    <property type="protein sequence ID" value="PIT90931.1"/>
    <property type="molecule type" value="Genomic_DNA"/>
</dbReference>
<dbReference type="Proteomes" id="UP000228809">
    <property type="component" value="Unassembled WGS sequence"/>
</dbReference>
<evidence type="ECO:0008006" key="4">
    <source>
        <dbReference type="Google" id="ProtNLM"/>
    </source>
</evidence>
<gene>
    <name evidence="2" type="ORF">COU17_03170</name>
</gene>
<dbReference type="AlphaFoldDB" id="A0A2M6WDQ0"/>
<protein>
    <recommendedName>
        <fullName evidence="4">LTD domain-containing protein</fullName>
    </recommendedName>
</protein>
<comment type="caution">
    <text evidence="2">The sequence shown here is derived from an EMBL/GenBank/DDBJ whole genome shotgun (WGS) entry which is preliminary data.</text>
</comment>
<evidence type="ECO:0000256" key="1">
    <source>
        <dbReference type="SAM" id="MobiDB-lite"/>
    </source>
</evidence>
<evidence type="ECO:0000313" key="2">
    <source>
        <dbReference type="EMBL" id="PIT90931.1"/>
    </source>
</evidence>
<feature type="compositionally biased region" description="Gly residues" evidence="1">
    <location>
        <begin position="286"/>
        <end position="295"/>
    </location>
</feature>
<dbReference type="InterPro" id="IPR013783">
    <property type="entry name" value="Ig-like_fold"/>
</dbReference>
<accession>A0A2M6WDQ0</accession>
<reference evidence="3" key="1">
    <citation type="submission" date="2017-09" db="EMBL/GenBank/DDBJ databases">
        <title>Depth-based differentiation of microbial function through sediment-hosted aquifers and enrichment of novel symbionts in the deep terrestrial subsurface.</title>
        <authorList>
            <person name="Probst A.J."/>
            <person name="Ladd B."/>
            <person name="Jarett J.K."/>
            <person name="Geller-Mcgrath D.E."/>
            <person name="Sieber C.M.K."/>
            <person name="Emerson J.B."/>
            <person name="Anantharaman K."/>
            <person name="Thomas B.C."/>
            <person name="Malmstrom R."/>
            <person name="Stieglmeier M."/>
            <person name="Klingl A."/>
            <person name="Woyke T."/>
            <person name="Ryan C.M."/>
            <person name="Banfield J.F."/>
        </authorList>
    </citation>
    <scope>NUCLEOTIDE SEQUENCE [LARGE SCALE GENOMIC DNA]</scope>
</reference>
<name>A0A2M6WDQ0_9BACT</name>
<dbReference type="Gene3D" id="2.60.40.10">
    <property type="entry name" value="Immunoglobulins"/>
    <property type="match status" value="1"/>
</dbReference>
<feature type="region of interest" description="Disordered" evidence="1">
    <location>
        <begin position="229"/>
        <end position="309"/>
    </location>
</feature>